<keyword evidence="10" id="KW-1185">Reference proteome</keyword>
<dbReference type="InterPro" id="IPR002471">
    <property type="entry name" value="Pept_S9_AS"/>
</dbReference>
<sequence>MRRCNESPRALLKRASPDARAPRRALRRPLERGAPSAAVKRSSAASRRLSVLTSAPQFQGNSAYVNYPTPEGWGTRRRKNPWVNRIATGTLRAASNSLAAASNPPEGIPAPCGPGEEVETILVAMSTRIERSLFLTIVVLTLFCSYPFAMMSQNISSDPVAAKPPVAKKIPKVITAHGETWTDDYFWMRDKKNPEVIAYLEAENAYADAVMNHTKALQEKLYREMLARIKETDTDPPYREGNYLYYTRSEQGKQYKIYARRRGSMDAPEQVLLDLNEMAKGHPFMAIGIFDVSRDENLLLYSTDTTGYREYTLYVKDLRTGQNTKIAERVSSAAWANDNQTIFYVVDDPVSKRPYRFYRHVLGKSGDELLYEEKDEMFAARVGRTRSRGFILLTLASHTTSEVRYVPADRPAEVLRVIEPRAHGHEYYVDHRGDTFYIRTNDDGALNFKLMTAPVTDPQRKNWRELVPHRRDVMLEDVDLFADFMVLSEREQGLPRLRITDFKSGQTHYLQFPEPVYTASLGVNRVFDTRTLRYNYQSFITPVSVYDYDVDKRQSQLVKQQPVLGGYDPTQYQSERIYATAKDGTRIPISLVYRKPLVRDGRRPLLLQGYGSYGIPLNVTFNSNRLSLLDRGVIFAIAHIRGGGELGKAWHDAGRMMQKKNTFTDFIAAAEHLIAEKYTSKDRLVATGGSAGGLLMGAVVNMRPDLFKAVVSYVPFVDVINTMMDASLPLTAGEWEEWGDPIRNAEHFRYMKSYSPYDNIEAKEYPAMLVRTALNDSQVLFHEPTKYVAKMRALKKDKNPLILKINMGAGHGGASGRYDALRETAFDYAFILWQLGIQD</sequence>
<feature type="transmembrane region" description="Helical" evidence="6">
    <location>
        <begin position="132"/>
        <end position="149"/>
    </location>
</feature>
<dbReference type="PROSITE" id="PS00708">
    <property type="entry name" value="PRO_ENDOPEP_SER"/>
    <property type="match status" value="1"/>
</dbReference>
<dbReference type="SUPFAM" id="SSF50993">
    <property type="entry name" value="Peptidase/esterase 'gauge' domain"/>
    <property type="match status" value="1"/>
</dbReference>
<dbReference type="PANTHER" id="PTHR11757:SF19">
    <property type="entry name" value="PROLYL ENDOPEPTIDASE-LIKE"/>
    <property type="match status" value="1"/>
</dbReference>
<keyword evidence="6" id="KW-0472">Membrane</keyword>
<evidence type="ECO:0000313" key="9">
    <source>
        <dbReference type="EMBL" id="CDM65264.1"/>
    </source>
</evidence>
<feature type="domain" description="Peptidase S9 prolyl oligopeptidase catalytic" evidence="7">
    <location>
        <begin position="621"/>
        <end position="836"/>
    </location>
</feature>
<organism evidence="9 10">
    <name type="scientific">Pyrinomonas methylaliphatogenes</name>
    <dbReference type="NCBI Taxonomy" id="454194"/>
    <lineage>
        <taxon>Bacteria</taxon>
        <taxon>Pseudomonadati</taxon>
        <taxon>Acidobacteriota</taxon>
        <taxon>Blastocatellia</taxon>
        <taxon>Blastocatellales</taxon>
        <taxon>Pyrinomonadaceae</taxon>
        <taxon>Pyrinomonas</taxon>
    </lineage>
</organism>
<feature type="domain" description="Peptidase S9A N-terminal" evidence="8">
    <location>
        <begin position="165"/>
        <end position="561"/>
    </location>
</feature>
<evidence type="ECO:0000256" key="2">
    <source>
        <dbReference type="ARBA" id="ARBA00022670"/>
    </source>
</evidence>
<dbReference type="Pfam" id="PF00326">
    <property type="entry name" value="Peptidase_S9"/>
    <property type="match status" value="1"/>
</dbReference>
<dbReference type="GO" id="GO:0006508">
    <property type="term" value="P:proteolysis"/>
    <property type="evidence" value="ECO:0007669"/>
    <property type="project" value="UniProtKB-KW"/>
</dbReference>
<dbReference type="Gene3D" id="3.40.50.1820">
    <property type="entry name" value="alpha/beta hydrolase"/>
    <property type="match status" value="1"/>
</dbReference>
<dbReference type="EMBL" id="CBXV010000004">
    <property type="protein sequence ID" value="CDM65264.1"/>
    <property type="molecule type" value="Genomic_DNA"/>
</dbReference>
<keyword evidence="6" id="KW-0812">Transmembrane</keyword>
<dbReference type="InterPro" id="IPR051543">
    <property type="entry name" value="Serine_Peptidase_S9A"/>
</dbReference>
<evidence type="ECO:0000313" key="10">
    <source>
        <dbReference type="Proteomes" id="UP000031518"/>
    </source>
</evidence>
<name>A0A0B6WY82_9BACT</name>
<dbReference type="SUPFAM" id="SSF53474">
    <property type="entry name" value="alpha/beta-Hydrolases"/>
    <property type="match status" value="1"/>
</dbReference>
<dbReference type="EC" id="3.4.21.83" evidence="9"/>
<dbReference type="FunFam" id="3.40.50.1820:FF:000005">
    <property type="entry name" value="Prolyl endopeptidase"/>
    <property type="match status" value="1"/>
</dbReference>
<evidence type="ECO:0000259" key="7">
    <source>
        <dbReference type="Pfam" id="PF00326"/>
    </source>
</evidence>
<keyword evidence="2" id="KW-0645">Protease</keyword>
<dbReference type="Gene3D" id="2.130.10.120">
    <property type="entry name" value="Prolyl oligopeptidase, N-terminal domain"/>
    <property type="match status" value="1"/>
</dbReference>
<protein>
    <submittedName>
        <fullName evidence="9">Oligopeptidase B</fullName>
        <ecNumber evidence="9">3.4.21.83</ecNumber>
    </submittedName>
</protein>
<proteinExistence type="inferred from homology"/>
<evidence type="ECO:0000256" key="4">
    <source>
        <dbReference type="ARBA" id="ARBA00022825"/>
    </source>
</evidence>
<keyword evidence="6" id="KW-1133">Transmembrane helix</keyword>
<keyword evidence="4" id="KW-0720">Serine protease</keyword>
<evidence type="ECO:0000256" key="3">
    <source>
        <dbReference type="ARBA" id="ARBA00022801"/>
    </source>
</evidence>
<evidence type="ECO:0000256" key="5">
    <source>
        <dbReference type="SAM" id="MobiDB-lite"/>
    </source>
</evidence>
<dbReference type="InterPro" id="IPR002470">
    <property type="entry name" value="Peptidase_S9A"/>
</dbReference>
<evidence type="ECO:0000256" key="1">
    <source>
        <dbReference type="ARBA" id="ARBA00005228"/>
    </source>
</evidence>
<accession>A0A0B6WY82</accession>
<dbReference type="AlphaFoldDB" id="A0A0B6WY82"/>
<comment type="similarity">
    <text evidence="1">Belongs to the peptidase S9A family.</text>
</comment>
<reference evidence="9 10" key="2">
    <citation type="submission" date="2015-01" db="EMBL/GenBank/DDBJ databases">
        <title>Complete genome sequence of Pyrinomonas methylaliphatogenes type strain K22T.</title>
        <authorList>
            <person name="Lee K.C.Y."/>
            <person name="Power J.F."/>
            <person name="Dunfield P.F."/>
            <person name="Morgan X.C."/>
            <person name="Huttenhower C."/>
            <person name="Stott M.B."/>
        </authorList>
    </citation>
    <scope>NUCLEOTIDE SEQUENCE [LARGE SCALE GENOMIC DNA]</scope>
    <source>
        <strain evidence="9 10">K22</strain>
    </source>
</reference>
<gene>
    <name evidence="9" type="ORF">PYK22_01262</name>
</gene>
<feature type="region of interest" description="Disordered" evidence="5">
    <location>
        <begin position="1"/>
        <end position="42"/>
    </location>
</feature>
<dbReference type="Pfam" id="PF02897">
    <property type="entry name" value="Peptidase_S9_N"/>
    <property type="match status" value="1"/>
</dbReference>
<dbReference type="PANTHER" id="PTHR11757">
    <property type="entry name" value="PROTEASE FAMILY S9A OLIGOPEPTIDASE"/>
    <property type="match status" value="1"/>
</dbReference>
<dbReference type="InterPro" id="IPR023302">
    <property type="entry name" value="Pept_S9A_N"/>
</dbReference>
<reference evidence="9 10" key="1">
    <citation type="submission" date="2013-12" db="EMBL/GenBank/DDBJ databases">
        <authorList>
            <person name="Stott M."/>
        </authorList>
    </citation>
    <scope>NUCLEOTIDE SEQUENCE [LARGE SCALE GENOMIC DNA]</scope>
    <source>
        <strain evidence="9 10">K22</strain>
    </source>
</reference>
<dbReference type="InterPro" id="IPR001375">
    <property type="entry name" value="Peptidase_S9_cat"/>
</dbReference>
<dbReference type="InterPro" id="IPR029058">
    <property type="entry name" value="AB_hydrolase_fold"/>
</dbReference>
<dbReference type="PRINTS" id="PR00862">
    <property type="entry name" value="PROLIGOPTASE"/>
</dbReference>
<dbReference type="GO" id="GO:0004252">
    <property type="term" value="F:serine-type endopeptidase activity"/>
    <property type="evidence" value="ECO:0007669"/>
    <property type="project" value="UniProtKB-EC"/>
</dbReference>
<dbReference type="Proteomes" id="UP000031518">
    <property type="component" value="Unassembled WGS sequence"/>
</dbReference>
<evidence type="ECO:0000259" key="8">
    <source>
        <dbReference type="Pfam" id="PF02897"/>
    </source>
</evidence>
<keyword evidence="3 9" id="KW-0378">Hydrolase</keyword>
<evidence type="ECO:0000256" key="6">
    <source>
        <dbReference type="SAM" id="Phobius"/>
    </source>
</evidence>
<feature type="compositionally biased region" description="Low complexity" evidence="5">
    <location>
        <begin position="32"/>
        <end position="42"/>
    </location>
</feature>